<dbReference type="SUPFAM" id="SSF54928">
    <property type="entry name" value="RNA-binding domain, RBD"/>
    <property type="match status" value="1"/>
</dbReference>
<protein>
    <recommendedName>
        <fullName evidence="5">RRM domain-containing protein</fullName>
    </recommendedName>
</protein>
<dbReference type="OrthoDB" id="21467at2759"/>
<organism evidence="6 7">
    <name type="scientific">Ignelater luminosus</name>
    <name type="common">Cucubano</name>
    <name type="synonym">Pyrophorus luminosus</name>
    <dbReference type="NCBI Taxonomy" id="2038154"/>
    <lineage>
        <taxon>Eukaryota</taxon>
        <taxon>Metazoa</taxon>
        <taxon>Ecdysozoa</taxon>
        <taxon>Arthropoda</taxon>
        <taxon>Hexapoda</taxon>
        <taxon>Insecta</taxon>
        <taxon>Pterygota</taxon>
        <taxon>Neoptera</taxon>
        <taxon>Endopterygota</taxon>
        <taxon>Coleoptera</taxon>
        <taxon>Polyphaga</taxon>
        <taxon>Elateriformia</taxon>
        <taxon>Elateroidea</taxon>
        <taxon>Elateridae</taxon>
        <taxon>Agrypninae</taxon>
        <taxon>Pyrophorini</taxon>
        <taxon>Ignelater</taxon>
    </lineage>
</organism>
<dbReference type="InterPro" id="IPR000504">
    <property type="entry name" value="RRM_dom"/>
</dbReference>
<name>A0A8K0C623_IGNLU</name>
<keyword evidence="7" id="KW-1185">Reference proteome</keyword>
<dbReference type="Pfam" id="PF00076">
    <property type="entry name" value="RRM_1"/>
    <property type="match status" value="1"/>
</dbReference>
<dbReference type="PANTHER" id="PTHR46754">
    <property type="entry name" value="MKI67 FHA DOMAIN-INTERACTING NUCLEOLAR PHOSPHOPROTEIN"/>
    <property type="match status" value="1"/>
</dbReference>
<dbReference type="PROSITE" id="PS50102">
    <property type="entry name" value="RRM"/>
    <property type="match status" value="1"/>
</dbReference>
<evidence type="ECO:0000256" key="4">
    <source>
        <dbReference type="PROSITE-ProRule" id="PRU00176"/>
    </source>
</evidence>
<dbReference type="GO" id="GO:0005730">
    <property type="term" value="C:nucleolus"/>
    <property type="evidence" value="ECO:0007669"/>
    <property type="project" value="UniProtKB-SubCell"/>
</dbReference>
<dbReference type="Gene3D" id="3.30.70.330">
    <property type="match status" value="1"/>
</dbReference>
<reference evidence="6" key="1">
    <citation type="submission" date="2019-08" db="EMBL/GenBank/DDBJ databases">
        <title>The genome of the North American firefly Photinus pyralis.</title>
        <authorList>
            <consortium name="Photinus pyralis genome working group"/>
            <person name="Fallon T.R."/>
            <person name="Sander Lower S.E."/>
            <person name="Weng J.-K."/>
        </authorList>
    </citation>
    <scope>NUCLEOTIDE SEQUENCE</scope>
    <source>
        <strain evidence="6">TRF0915ILg1</strain>
        <tissue evidence="6">Whole body</tissue>
    </source>
</reference>
<sequence>MNENIALDKSFQSKFSRKVKKVRERVRASGDIVQNTSNQKVKPEHGVIYIGHIPHGFYENEMLAYFKQFGKVSNLRICRSRATGRSKGYGFVEFASAEVAKIAAETMDNYLMFNRRLIAKFISHQKPSQRRYKGQSWSEKYYPLKDIRQEVNKQKNKFLSDDEHLKKSKKMIAQVNRSLKKLKELGINYSFRAVDDANNLNANIVQANTSENIKTDIKEESF</sequence>
<dbReference type="Proteomes" id="UP000801492">
    <property type="component" value="Unassembled WGS sequence"/>
</dbReference>
<comment type="caution">
    <text evidence="6">The sequence shown here is derived from an EMBL/GenBank/DDBJ whole genome shotgun (WGS) entry which is preliminary data.</text>
</comment>
<dbReference type="EMBL" id="VTPC01091307">
    <property type="protein sequence ID" value="KAF2878673.1"/>
    <property type="molecule type" value="Genomic_DNA"/>
</dbReference>
<dbReference type="InterPro" id="IPR035979">
    <property type="entry name" value="RBD_domain_sf"/>
</dbReference>
<evidence type="ECO:0000256" key="1">
    <source>
        <dbReference type="ARBA" id="ARBA00004604"/>
    </source>
</evidence>
<dbReference type="GO" id="GO:0003723">
    <property type="term" value="F:RNA binding"/>
    <property type="evidence" value="ECO:0007669"/>
    <property type="project" value="UniProtKB-UniRule"/>
</dbReference>
<gene>
    <name evidence="6" type="ORF">ILUMI_27481</name>
</gene>
<keyword evidence="3" id="KW-0539">Nucleus</keyword>
<proteinExistence type="predicted"/>
<accession>A0A8K0C623</accession>
<evidence type="ECO:0000256" key="2">
    <source>
        <dbReference type="ARBA" id="ARBA00022884"/>
    </source>
</evidence>
<evidence type="ECO:0000259" key="5">
    <source>
        <dbReference type="PROSITE" id="PS50102"/>
    </source>
</evidence>
<comment type="subcellular location">
    <subcellularLocation>
        <location evidence="1">Nucleus</location>
        <location evidence="1">Nucleolus</location>
    </subcellularLocation>
</comment>
<evidence type="ECO:0000256" key="3">
    <source>
        <dbReference type="ARBA" id="ARBA00023242"/>
    </source>
</evidence>
<dbReference type="SMART" id="SM00360">
    <property type="entry name" value="RRM"/>
    <property type="match status" value="1"/>
</dbReference>
<keyword evidence="2 4" id="KW-0694">RNA-binding</keyword>
<evidence type="ECO:0000313" key="6">
    <source>
        <dbReference type="EMBL" id="KAF2878673.1"/>
    </source>
</evidence>
<evidence type="ECO:0000313" key="7">
    <source>
        <dbReference type="Proteomes" id="UP000801492"/>
    </source>
</evidence>
<dbReference type="InterPro" id="IPR012677">
    <property type="entry name" value="Nucleotide-bd_a/b_plait_sf"/>
</dbReference>
<dbReference type="AlphaFoldDB" id="A0A8K0C623"/>
<feature type="domain" description="RRM" evidence="5">
    <location>
        <begin position="46"/>
        <end position="124"/>
    </location>
</feature>
<dbReference type="CDD" id="cd12307">
    <property type="entry name" value="RRM_NIFK_like"/>
    <property type="match status" value="1"/>
</dbReference>